<feature type="domain" description="Transposase IS204/IS1001/IS1096/IS1165 DDE" evidence="1">
    <location>
        <begin position="338"/>
        <end position="456"/>
    </location>
</feature>
<dbReference type="AlphaFoldDB" id="A0A1I4FLQ3"/>
<keyword evidence="3" id="KW-1185">Reference proteome</keyword>
<evidence type="ECO:0000259" key="1">
    <source>
        <dbReference type="Pfam" id="PF01610"/>
    </source>
</evidence>
<reference evidence="3" key="1">
    <citation type="submission" date="2016-10" db="EMBL/GenBank/DDBJ databases">
        <authorList>
            <person name="Varghese N."/>
            <person name="Submissions S."/>
        </authorList>
    </citation>
    <scope>NUCLEOTIDE SEQUENCE [LARGE SCALE GENOMIC DNA]</scope>
    <source>
        <strain evidence="3">CGMCC 4.2126</strain>
    </source>
</reference>
<dbReference type="InterPro" id="IPR002560">
    <property type="entry name" value="Transposase_DDE"/>
</dbReference>
<dbReference type="InterPro" id="IPR047951">
    <property type="entry name" value="Transpos_ISL3"/>
</dbReference>
<gene>
    <name evidence="2" type="ORF">SAMN05216275_1663</name>
</gene>
<sequence length="460" mass="51692">MVIDLSVRRLFCDARDCARRTFTEQIEGLSTRYGRRTPRLQDLLRVIALALAGRAGTRLATMLHTTVSRVTLLNLIMALPEPAVTAPRILGVDDFATKRGRVYGTVLIDGESHRPIDLLPDREADTLATWLANHPGGEVICRDRASTYADGARARAPDAIQVADRWHLWNNLATAVERTVIAHRPCLHETDPQASARAAAAAPAELNPDTGGEKWVVTRTRERYLAVQRLLARGWTISAIGRELGLARHTAGRYARCENLHGLTDRTIRTTRLDDYKPYLIQRWNDGCTDAARLFREIRARGYPGRTPQAVRRYLRPLRTVAGPVPAPPPVPKPHRVAHWIMRHPDRLHADEESRLKDIMARCPQLNAVHRHVRAFAQMLCNLQGENLTVWIDAVRADDLPVLHSFAANLHNDRDAITAGLTQVWSSGPTEGQVNRIKMLKRQMYGRAGFALLRKRVLLT</sequence>
<proteinExistence type="predicted"/>
<name>A0A1I4FLQ3_9ACTN</name>
<dbReference type="PANTHER" id="PTHR33498:SF1">
    <property type="entry name" value="TRANSPOSASE FOR INSERTION SEQUENCE ELEMENT IS1557"/>
    <property type="match status" value="1"/>
</dbReference>
<evidence type="ECO:0000313" key="3">
    <source>
        <dbReference type="Proteomes" id="UP000199111"/>
    </source>
</evidence>
<dbReference type="NCBIfam" id="NF033550">
    <property type="entry name" value="transpos_ISL3"/>
    <property type="match status" value="1"/>
</dbReference>
<dbReference type="EMBL" id="FOQY01000066">
    <property type="protein sequence ID" value="SFL18389.1"/>
    <property type="molecule type" value="Genomic_DNA"/>
</dbReference>
<organism evidence="2 3">
    <name type="scientific">Streptosporangium canum</name>
    <dbReference type="NCBI Taxonomy" id="324952"/>
    <lineage>
        <taxon>Bacteria</taxon>
        <taxon>Bacillati</taxon>
        <taxon>Actinomycetota</taxon>
        <taxon>Actinomycetes</taxon>
        <taxon>Streptosporangiales</taxon>
        <taxon>Streptosporangiaceae</taxon>
        <taxon>Streptosporangium</taxon>
    </lineage>
</organism>
<accession>A0A1I4FLQ3</accession>
<feature type="domain" description="Transposase IS204/IS1001/IS1096/IS1165 DDE" evidence="1">
    <location>
        <begin position="90"/>
        <end position="189"/>
    </location>
</feature>
<dbReference type="PANTHER" id="PTHR33498">
    <property type="entry name" value="TRANSPOSASE FOR INSERTION SEQUENCE ELEMENT IS1557"/>
    <property type="match status" value="1"/>
</dbReference>
<dbReference type="Proteomes" id="UP000199111">
    <property type="component" value="Unassembled WGS sequence"/>
</dbReference>
<protein>
    <submittedName>
        <fullName evidence="2">Transposase</fullName>
    </submittedName>
</protein>
<evidence type="ECO:0000313" key="2">
    <source>
        <dbReference type="EMBL" id="SFL18389.1"/>
    </source>
</evidence>
<dbReference type="Pfam" id="PF01610">
    <property type="entry name" value="DDE_Tnp_ISL3"/>
    <property type="match status" value="2"/>
</dbReference>